<comment type="caution">
    <text evidence="2">The sequence shown here is derived from an EMBL/GenBank/DDBJ whole genome shotgun (WGS) entry which is preliminary data.</text>
</comment>
<evidence type="ECO:0000256" key="1">
    <source>
        <dbReference type="SAM" id="MobiDB-lite"/>
    </source>
</evidence>
<reference evidence="2 3" key="1">
    <citation type="submission" date="2013-07" db="EMBL/GenBank/DDBJ databases">
        <title>Comparative Genomic and Metabolomic Analysis of Twelve Strains of Pseudoalteromonas luteoviolacea.</title>
        <authorList>
            <person name="Vynne N.G."/>
            <person name="Mansson M."/>
            <person name="Gram L."/>
        </authorList>
    </citation>
    <scope>NUCLEOTIDE SEQUENCE [LARGE SCALE GENOMIC DNA]</scope>
    <source>
        <strain evidence="2 3">H33</strain>
    </source>
</reference>
<organism evidence="2 3">
    <name type="scientific">Pseudoalteromonas luteoviolacea H33</name>
    <dbReference type="NCBI Taxonomy" id="1365251"/>
    <lineage>
        <taxon>Bacteria</taxon>
        <taxon>Pseudomonadati</taxon>
        <taxon>Pseudomonadota</taxon>
        <taxon>Gammaproteobacteria</taxon>
        <taxon>Alteromonadales</taxon>
        <taxon>Pseudoalteromonadaceae</taxon>
        <taxon>Pseudoalteromonas</taxon>
    </lineage>
</organism>
<feature type="region of interest" description="Disordered" evidence="1">
    <location>
        <begin position="1"/>
        <end position="24"/>
    </location>
</feature>
<dbReference type="EMBL" id="AUXZ01000080">
    <property type="protein sequence ID" value="KZN49799.1"/>
    <property type="molecule type" value="Genomic_DNA"/>
</dbReference>
<dbReference type="AlphaFoldDB" id="A0A167DZK5"/>
<dbReference type="RefSeq" id="WP_063362409.1">
    <property type="nucleotide sequence ID" value="NZ_AUXZ01000080.1"/>
</dbReference>
<evidence type="ECO:0000313" key="3">
    <source>
        <dbReference type="Proteomes" id="UP000076503"/>
    </source>
</evidence>
<sequence>MSDNNQKLQKPVTSSKTQTSALSTEDALKSIHDVNRLSETAAGVALANYIETGDPKFISALGALNNQTKPNMSNNPTNVQSTVTSSEKQAGALSMEDALSNIHDMNRLLETAAGVALANYIETGDPLFLDALNNLNNQSEQSRSEFSKLYNNVKSSK</sequence>
<dbReference type="Proteomes" id="UP000076503">
    <property type="component" value="Unassembled WGS sequence"/>
</dbReference>
<evidence type="ECO:0000313" key="2">
    <source>
        <dbReference type="EMBL" id="KZN49799.1"/>
    </source>
</evidence>
<accession>A0A167DZK5</accession>
<feature type="compositionally biased region" description="Polar residues" evidence="1">
    <location>
        <begin position="1"/>
        <end position="23"/>
    </location>
</feature>
<gene>
    <name evidence="2" type="ORF">N476_18575</name>
</gene>
<dbReference type="OrthoDB" id="7356208at2"/>
<name>A0A167DZK5_9GAMM</name>
<protein>
    <submittedName>
        <fullName evidence="2">Uncharacterized protein</fullName>
    </submittedName>
</protein>
<dbReference type="PATRIC" id="fig|1365251.3.peg.3021"/>
<proteinExistence type="predicted"/>